<dbReference type="CDD" id="cd16922">
    <property type="entry name" value="HATPase_EvgS-ArcB-TorS-like"/>
    <property type="match status" value="1"/>
</dbReference>
<feature type="domain" description="Response regulatory" evidence="17">
    <location>
        <begin position="439"/>
        <end position="563"/>
    </location>
</feature>
<dbReference type="InterPro" id="IPR004358">
    <property type="entry name" value="Sig_transdc_His_kin-like_C"/>
</dbReference>
<evidence type="ECO:0000256" key="11">
    <source>
        <dbReference type="ARBA" id="ARBA00022989"/>
    </source>
</evidence>
<evidence type="ECO:0000256" key="3">
    <source>
        <dbReference type="ARBA" id="ARBA00012438"/>
    </source>
</evidence>
<dbReference type="InterPro" id="IPR003661">
    <property type="entry name" value="HisK_dim/P_dom"/>
</dbReference>
<dbReference type="CDD" id="cd17546">
    <property type="entry name" value="REC_hyHK_CKI1_RcsC-like"/>
    <property type="match status" value="1"/>
</dbReference>
<dbReference type="GO" id="GO:0005524">
    <property type="term" value="F:ATP binding"/>
    <property type="evidence" value="ECO:0007669"/>
    <property type="project" value="UniProtKB-KW"/>
</dbReference>
<dbReference type="SMART" id="SM00388">
    <property type="entry name" value="HisKA"/>
    <property type="match status" value="1"/>
</dbReference>
<dbReference type="InterPro" id="IPR036641">
    <property type="entry name" value="HPT_dom_sf"/>
</dbReference>
<dbReference type="Pfam" id="PF00512">
    <property type="entry name" value="HisKA"/>
    <property type="match status" value="1"/>
</dbReference>
<keyword evidence="20" id="KW-1185">Reference proteome</keyword>
<evidence type="ECO:0000256" key="12">
    <source>
        <dbReference type="ARBA" id="ARBA00023012"/>
    </source>
</evidence>
<keyword evidence="6 15" id="KW-0597">Phosphoprotein</keyword>
<dbReference type="Pfam" id="PF00072">
    <property type="entry name" value="Response_reg"/>
    <property type="match status" value="1"/>
</dbReference>
<organism evidence="19 20">
    <name type="scientific">Thiomicrorhabdus lithotrophica</name>
    <dbReference type="NCBI Taxonomy" id="2949997"/>
    <lineage>
        <taxon>Bacteria</taxon>
        <taxon>Pseudomonadati</taxon>
        <taxon>Pseudomonadota</taxon>
        <taxon>Gammaproteobacteria</taxon>
        <taxon>Thiotrichales</taxon>
        <taxon>Piscirickettsiaceae</taxon>
        <taxon>Thiomicrorhabdus</taxon>
    </lineage>
</organism>
<dbReference type="EC" id="2.7.13.3" evidence="3"/>
<dbReference type="InterPro" id="IPR003594">
    <property type="entry name" value="HATPase_dom"/>
</dbReference>
<keyword evidence="5" id="KW-0997">Cell inner membrane</keyword>
<dbReference type="Proteomes" id="UP001222275">
    <property type="component" value="Chromosome"/>
</dbReference>
<dbReference type="CDD" id="cd00082">
    <property type="entry name" value="HisKA"/>
    <property type="match status" value="1"/>
</dbReference>
<dbReference type="PANTHER" id="PTHR43047:SF72">
    <property type="entry name" value="OSMOSENSING HISTIDINE PROTEIN KINASE SLN1"/>
    <property type="match status" value="1"/>
</dbReference>
<name>A0ABY8CBZ4_9GAMM</name>
<evidence type="ECO:0000256" key="9">
    <source>
        <dbReference type="ARBA" id="ARBA00022777"/>
    </source>
</evidence>
<dbReference type="Gene3D" id="3.30.565.10">
    <property type="entry name" value="Histidine kinase-like ATPase, C-terminal domain"/>
    <property type="match status" value="1"/>
</dbReference>
<sequence length="706" mass="79770">MSIPQALLENAMFHQNLWWSYAKEGGLEVLNLSEGLQHYLGPAVVVLEDIMGDYETALLRLKIEEALKDENAISSEFDMRFNASYETLKGKRSFQHQLRVLQVDGERIVWANCIDVSEMVALEREMVDAQGRMTLTNMYDRQQALEERNTFITNSYNKQSRFLALLSHELRSPLLGISSLVKRLRLGSDVSPEVSSMLKTIAMTAEQSTYLVNDILTYSQTEYDGITLHPAEVSLPELLESVKQLTKSIASDKNLIISLVYLGEHQYVLADGVRLTQILINLIVNGIKFTQYGGVNIEVSETKKDYFLFKITDSGEGINNERLQQIFEPFAQLETDEGRYTNNTRYLGAGLGLFVVKQLVELMGGEIKVASEVGVGTTFTFELKLECLDKNRLAASVSEGVTKLVVLQKEPCLKSSTQIGTVSVNSETATQNLCLDPLKILIADDSKINRMVLAGYLADLQCEVVEAKDGREAWELFKAQKFDYVLLDIQMPFIDGVEVSKRIRDLYNQGKAPSLKGVFAITAGGDASGFITEEERHDTLGFDEWLVKPVSKNQIVKLLQKDYRASDEQKDIKLEVENKKINYDSKQKDERDDLASIDDVPKQFHHLFESFVVEMTSGLKELNELNLLNNREKIKKTAHYLKGNCMLFQLTGLVKLFKSIEMIQEMNTNKVASNLSRFEETKNVLQKLILNVKNLEKSGSISHNKQ</sequence>
<evidence type="ECO:0000256" key="10">
    <source>
        <dbReference type="ARBA" id="ARBA00022840"/>
    </source>
</evidence>
<dbReference type="PROSITE" id="PS50894">
    <property type="entry name" value="HPT"/>
    <property type="match status" value="1"/>
</dbReference>
<evidence type="ECO:0000259" key="17">
    <source>
        <dbReference type="PROSITE" id="PS50110"/>
    </source>
</evidence>
<keyword evidence="9" id="KW-0418">Kinase</keyword>
<dbReference type="SUPFAM" id="SSF55874">
    <property type="entry name" value="ATPase domain of HSP90 chaperone/DNA topoisomerase II/histidine kinase"/>
    <property type="match status" value="1"/>
</dbReference>
<dbReference type="Pfam" id="PF02518">
    <property type="entry name" value="HATPase_c"/>
    <property type="match status" value="1"/>
</dbReference>
<dbReference type="InterPro" id="IPR008207">
    <property type="entry name" value="Sig_transdc_His_kin_Hpt_dom"/>
</dbReference>
<evidence type="ECO:0000256" key="15">
    <source>
        <dbReference type="PROSITE-ProRule" id="PRU00169"/>
    </source>
</evidence>
<dbReference type="PRINTS" id="PR00344">
    <property type="entry name" value="BCTRLSENSOR"/>
</dbReference>
<dbReference type="SUPFAM" id="SSF47384">
    <property type="entry name" value="Homodimeric domain of signal transducing histidine kinase"/>
    <property type="match status" value="1"/>
</dbReference>
<evidence type="ECO:0000313" key="19">
    <source>
        <dbReference type="EMBL" id="WEJ63506.1"/>
    </source>
</evidence>
<comment type="subcellular location">
    <subcellularLocation>
        <location evidence="2">Cell inner membrane</location>
        <topology evidence="2">Multi-pass membrane protein</topology>
    </subcellularLocation>
</comment>
<evidence type="ECO:0000256" key="8">
    <source>
        <dbReference type="ARBA" id="ARBA00022692"/>
    </source>
</evidence>
<keyword evidence="8" id="KW-0812">Transmembrane</keyword>
<dbReference type="SMART" id="SM00387">
    <property type="entry name" value="HATPase_c"/>
    <property type="match status" value="1"/>
</dbReference>
<keyword evidence="10 19" id="KW-0067">ATP-binding</keyword>
<accession>A0ABY8CBZ4</accession>
<dbReference type="InterPro" id="IPR005467">
    <property type="entry name" value="His_kinase_dom"/>
</dbReference>
<keyword evidence="10 19" id="KW-0547">Nucleotide-binding</keyword>
<dbReference type="EMBL" id="CP102381">
    <property type="protein sequence ID" value="WEJ63506.1"/>
    <property type="molecule type" value="Genomic_DNA"/>
</dbReference>
<dbReference type="InterPro" id="IPR011006">
    <property type="entry name" value="CheY-like_superfamily"/>
</dbReference>
<comment type="catalytic activity">
    <reaction evidence="1">
        <text>ATP + protein L-histidine = ADP + protein N-phospho-L-histidine.</text>
        <dbReference type="EC" id="2.7.13.3"/>
    </reaction>
</comment>
<feature type="domain" description="Histidine kinase" evidence="16">
    <location>
        <begin position="165"/>
        <end position="387"/>
    </location>
</feature>
<dbReference type="RefSeq" id="WP_275595763.1">
    <property type="nucleotide sequence ID" value="NZ_CP102381.1"/>
</dbReference>
<dbReference type="Gene3D" id="1.10.287.130">
    <property type="match status" value="1"/>
</dbReference>
<keyword evidence="13" id="KW-0472">Membrane</keyword>
<evidence type="ECO:0000256" key="14">
    <source>
        <dbReference type="PROSITE-ProRule" id="PRU00110"/>
    </source>
</evidence>
<dbReference type="PROSITE" id="PS50110">
    <property type="entry name" value="RESPONSE_REGULATORY"/>
    <property type="match status" value="1"/>
</dbReference>
<dbReference type="SUPFAM" id="SSF52172">
    <property type="entry name" value="CheY-like"/>
    <property type="match status" value="1"/>
</dbReference>
<keyword evidence="11" id="KW-1133">Transmembrane helix</keyword>
<evidence type="ECO:0000259" key="16">
    <source>
        <dbReference type="PROSITE" id="PS50109"/>
    </source>
</evidence>
<evidence type="ECO:0000256" key="2">
    <source>
        <dbReference type="ARBA" id="ARBA00004429"/>
    </source>
</evidence>
<evidence type="ECO:0000256" key="4">
    <source>
        <dbReference type="ARBA" id="ARBA00022475"/>
    </source>
</evidence>
<evidence type="ECO:0000256" key="1">
    <source>
        <dbReference type="ARBA" id="ARBA00000085"/>
    </source>
</evidence>
<keyword evidence="12" id="KW-0902">Two-component regulatory system</keyword>
<dbReference type="PROSITE" id="PS50109">
    <property type="entry name" value="HIS_KIN"/>
    <property type="match status" value="1"/>
</dbReference>
<evidence type="ECO:0000256" key="5">
    <source>
        <dbReference type="ARBA" id="ARBA00022519"/>
    </source>
</evidence>
<keyword evidence="7" id="KW-0808">Transferase</keyword>
<dbReference type="InterPro" id="IPR001789">
    <property type="entry name" value="Sig_transdc_resp-reg_receiver"/>
</dbReference>
<dbReference type="SUPFAM" id="SSF47226">
    <property type="entry name" value="Histidine-containing phosphotransfer domain, HPT domain"/>
    <property type="match status" value="1"/>
</dbReference>
<dbReference type="Gene3D" id="1.20.120.160">
    <property type="entry name" value="HPT domain"/>
    <property type="match status" value="1"/>
</dbReference>
<gene>
    <name evidence="19" type="ORF">NR989_04440</name>
</gene>
<dbReference type="PANTHER" id="PTHR43047">
    <property type="entry name" value="TWO-COMPONENT HISTIDINE PROTEIN KINASE"/>
    <property type="match status" value="1"/>
</dbReference>
<dbReference type="InterPro" id="IPR036890">
    <property type="entry name" value="HATPase_C_sf"/>
</dbReference>
<evidence type="ECO:0000259" key="18">
    <source>
        <dbReference type="PROSITE" id="PS50894"/>
    </source>
</evidence>
<dbReference type="SMART" id="SM00448">
    <property type="entry name" value="REC"/>
    <property type="match status" value="1"/>
</dbReference>
<feature type="modified residue" description="4-aspartylphosphate" evidence="15">
    <location>
        <position position="488"/>
    </location>
</feature>
<evidence type="ECO:0000256" key="7">
    <source>
        <dbReference type="ARBA" id="ARBA00022679"/>
    </source>
</evidence>
<proteinExistence type="predicted"/>
<dbReference type="Gene3D" id="3.40.50.2300">
    <property type="match status" value="1"/>
</dbReference>
<feature type="domain" description="HPt" evidence="18">
    <location>
        <begin position="600"/>
        <end position="692"/>
    </location>
</feature>
<keyword evidence="4" id="KW-1003">Cell membrane</keyword>
<evidence type="ECO:0000256" key="13">
    <source>
        <dbReference type="ARBA" id="ARBA00023136"/>
    </source>
</evidence>
<protein>
    <recommendedName>
        <fullName evidence="3">histidine kinase</fullName>
        <ecNumber evidence="3">2.7.13.3</ecNumber>
    </recommendedName>
</protein>
<evidence type="ECO:0000256" key="6">
    <source>
        <dbReference type="ARBA" id="ARBA00022553"/>
    </source>
</evidence>
<reference evidence="19 20" key="1">
    <citation type="submission" date="2022-06" db="EMBL/GenBank/DDBJ databases">
        <title>Thiomicrohabdus sp. nov, an obligately chemolithoautotrophic, sulfur-oxidizing bacterium isolated from beach of Guanyin Mountain. Amoy.</title>
        <authorList>
            <person name="Zhu H."/>
        </authorList>
    </citation>
    <scope>NUCLEOTIDE SEQUENCE [LARGE SCALE GENOMIC DNA]</scope>
    <source>
        <strain evidence="19 20">XGS-01</strain>
    </source>
</reference>
<feature type="modified residue" description="Phosphohistidine" evidence="14">
    <location>
        <position position="639"/>
    </location>
</feature>
<evidence type="ECO:0000313" key="20">
    <source>
        <dbReference type="Proteomes" id="UP001222275"/>
    </source>
</evidence>
<dbReference type="InterPro" id="IPR036097">
    <property type="entry name" value="HisK_dim/P_sf"/>
</dbReference>